<evidence type="ECO:0000313" key="4">
    <source>
        <dbReference type="Proteomes" id="UP001523392"/>
    </source>
</evidence>
<dbReference type="PANTHER" id="PTHR33490:SF1">
    <property type="entry name" value="SLL1233 PROTEIN"/>
    <property type="match status" value="1"/>
</dbReference>
<proteinExistence type="predicted"/>
<evidence type="ECO:0000259" key="2">
    <source>
        <dbReference type="SMART" id="SM00460"/>
    </source>
</evidence>
<dbReference type="EMBL" id="JAFIRR010000010">
    <property type="protein sequence ID" value="MCO6415016.1"/>
    <property type="molecule type" value="Genomic_DNA"/>
</dbReference>
<feature type="domain" description="Transglutaminase-like" evidence="2">
    <location>
        <begin position="176"/>
        <end position="252"/>
    </location>
</feature>
<dbReference type="RefSeq" id="WP_252951624.1">
    <property type="nucleotide sequence ID" value="NZ_JAFIRR010000010.1"/>
</dbReference>
<dbReference type="InterPro" id="IPR018667">
    <property type="entry name" value="DUF2126"/>
</dbReference>
<comment type="caution">
    <text evidence="3">The sequence shown here is derived from an EMBL/GenBank/DDBJ whole genome shotgun (WGS) entry which is preliminary data.</text>
</comment>
<evidence type="ECO:0000256" key="1">
    <source>
        <dbReference type="SAM" id="MobiDB-lite"/>
    </source>
</evidence>
<keyword evidence="4" id="KW-1185">Reference proteome</keyword>
<feature type="region of interest" description="Disordered" evidence="1">
    <location>
        <begin position="1079"/>
        <end position="1110"/>
    </location>
</feature>
<dbReference type="Pfam" id="PF01841">
    <property type="entry name" value="Transglut_core"/>
    <property type="match status" value="1"/>
</dbReference>
<dbReference type="Proteomes" id="UP001523392">
    <property type="component" value="Unassembled WGS sequence"/>
</dbReference>
<feature type="compositionally biased region" description="Basic and acidic residues" evidence="1">
    <location>
        <begin position="1099"/>
        <end position="1110"/>
    </location>
</feature>
<dbReference type="InterPro" id="IPR002931">
    <property type="entry name" value="Transglutaminase-like"/>
</dbReference>
<protein>
    <submittedName>
        <fullName evidence="3">Transglutaminase family protein</fullName>
    </submittedName>
</protein>
<dbReference type="InterPro" id="IPR038765">
    <property type="entry name" value="Papain-like_cys_pep_sf"/>
</dbReference>
<dbReference type="Pfam" id="PF09899">
    <property type="entry name" value="DUF2126"/>
    <property type="match status" value="1"/>
</dbReference>
<dbReference type="Pfam" id="PF08379">
    <property type="entry name" value="Bact_transglu_N"/>
    <property type="match status" value="1"/>
</dbReference>
<dbReference type="InterPro" id="IPR013589">
    <property type="entry name" value="Bac_transglu_N"/>
</dbReference>
<dbReference type="Gene3D" id="3.10.620.30">
    <property type="match status" value="1"/>
</dbReference>
<dbReference type="PANTHER" id="PTHR33490">
    <property type="entry name" value="BLR5614 PROTEIN-RELATED"/>
    <property type="match status" value="1"/>
</dbReference>
<dbReference type="SMART" id="SM00460">
    <property type="entry name" value="TGc"/>
    <property type="match status" value="1"/>
</dbReference>
<name>A0ABT1CZC3_9PROT</name>
<sequence>MPLHIALTHRTSYRYDRAVSLGPQTIRLRPAPHARTPIISYALKIEPRPHFLNWMQDPQGNHLARVVFPERVTHFDVTVDLVADMATINPFDFFLEPEAETWPFAYDPVLEQELAPFRKLETPGPLLAALIAEAQGNHEKGRQPTVDMLVGLNRAVQERIAYVVRMEPGVWTPEETLANGKGSCRDSAWLLVQLLRHLGYAARFVSGYLIQLVADVKPLAGPEGPATDFTDLHAWAEVYLPGAGWIGLDATSGLMAGEGHIPLAATPDPVSAAPITGLIEKAETSFEFHMEISRVRETPRVTRPYTEAQWQDILARGQAVDRALAAGDVRLTMGGEPTFIATDDMDAAEWNTAALGPTKRKYAGRLLRRLAKLWSPGAALQYAMGKHYPGEQLPRWALYSHWRKDGEAIWRDPDLLASDDDTDDATAEDAARFAALLAERLQVDPSLVQPAHEDIHYYLWREKRLPANVLTEDAKLRDPLERARLARVFGQGLASPVGSVLPLRRVMQDGSRRWQSGPWFFRDGRLFLLPGDSPIGFRLPLDSLPWLSEEDAARQFEPEPDPFAPRDALPSRQAFERSRLPEGHGPALGAEDFRPMPQDLPVVGRSDPGVVRTALAVEARGGLLHVFFPPLTQAEDWLDLAAAIEGTAQETGRQVVLEGYLPPRDERLLSFSVTPDPGVIEVNIHPSAAWAEHVERTEQLYEEARQTGLSAEKFMLDGRHVGTGGGNHVVMGGATPADSPFLRRPDLLKSLLGFWHNHPSLSYLFSGLFIGPTSQHPRVDEARQDSLAELEVAFGRITPKQETPPWLTDRLFRNILCDMTGNTHRTEFCIDKMYAPESSSGRLGLVEYRALEMPPHARMSAAQMLLMRSAIAAFWQTPYDRRLIRWGTRLHDEFMLPHYVQQDFADALRELADLGFPLEESWFAPHQEFRFPRIGEVTLRGIGLELRHALEPWHVLGEEPAAGGTARYVDSSTERLQARVSGWVEERYVLACNGYEVPLTATETQGEYVAGIRFKAWDPPSALHPTIRAQSPVILDVYDRWTGRSLGGLTHHVSHPGGRNYETLPVNANEAEARRRTRFQPFGHTPGPMAPPKPLPAREQPRTLDLRRAP</sequence>
<reference evidence="3 4" key="1">
    <citation type="submission" date="2021-12" db="EMBL/GenBank/DDBJ databases">
        <title>Siccirubricoccus leaddurans sp. nov., a high concentration Zn2+ tolerance bacterium.</title>
        <authorList>
            <person name="Cao Y."/>
        </authorList>
    </citation>
    <scope>NUCLEOTIDE SEQUENCE [LARGE SCALE GENOMIC DNA]</scope>
    <source>
        <strain evidence="3 4">KC 17139</strain>
    </source>
</reference>
<dbReference type="SUPFAM" id="SSF54001">
    <property type="entry name" value="Cysteine proteinases"/>
    <property type="match status" value="1"/>
</dbReference>
<evidence type="ECO:0000313" key="3">
    <source>
        <dbReference type="EMBL" id="MCO6415016.1"/>
    </source>
</evidence>
<gene>
    <name evidence="3" type="ORF">JYK14_02335</name>
</gene>
<accession>A0ABT1CZC3</accession>
<organism evidence="3 4">
    <name type="scientific">Siccirubricoccus soli</name>
    <dbReference type="NCBI Taxonomy" id="2899147"/>
    <lineage>
        <taxon>Bacteria</taxon>
        <taxon>Pseudomonadati</taxon>
        <taxon>Pseudomonadota</taxon>
        <taxon>Alphaproteobacteria</taxon>
        <taxon>Acetobacterales</taxon>
        <taxon>Roseomonadaceae</taxon>
        <taxon>Siccirubricoccus</taxon>
    </lineage>
</organism>